<dbReference type="GO" id="GO:0003677">
    <property type="term" value="F:DNA binding"/>
    <property type="evidence" value="ECO:0007669"/>
    <property type="project" value="TreeGrafter"/>
</dbReference>
<sequence length="475" mass="53745">MFKKTKRIKKSHRGITFSDSEMFPIHSKYKYFIDKKNKKVIICLSDHDEALKERLQVSIDTLPSYEGTVSRKKRSGDNFIPLVDIRNSEAIQQFDDFEQLQVSISDDLIMIEGITASGEQYIYAANKKQVFKHLDIVAEDKKAHIKVASFFAGSGIGDQGLKEAGFDIVFALENDINAADTYRANHGDHITVQDIEDFDGSTLNGIEFAFGSPPCVDYTPANQKTNKWHNPEPTLIDEYLRVLKEMPDLKVWVLENSKLFLTAGNGDVIRDICNELPDYDISYGILDAVDYNSPQRRERTFIIGSKIGKIELPTPITTPDNYKTVQEAFAGLSDNLPNQKDVTTPKATTKARMGFVPQGGNWRDIPKNLLPKRFGKNTHSSIYRRLELDKPSFAITNVRKSNILHPLYDRVLSIREASRLFDLPDNFIFKGPLSAMQQQVANGITVNVAKAVGQKILYAFKKVMYDLTPKGFYLI</sequence>
<dbReference type="AlphaFoldDB" id="B1I0A0"/>
<accession>B1I0A0</accession>
<dbReference type="GO" id="GO:0003886">
    <property type="term" value="F:DNA (cytosine-5-)-methyltransferase activity"/>
    <property type="evidence" value="ECO:0007669"/>
    <property type="project" value="UniProtKB-EC"/>
</dbReference>
<evidence type="ECO:0000313" key="9">
    <source>
        <dbReference type="Proteomes" id="UP000002164"/>
    </source>
</evidence>
<keyword evidence="2 6" id="KW-0489">Methyltransferase</keyword>
<reference evidence="8 9" key="1">
    <citation type="journal article" date="2008" name="J. Bacteriol.">
        <title>Complete genome sequence of the mosquitocidal bacterium Bacillus sphaericus C3-41 and comparison with those of closely related Bacillus species.</title>
        <authorList>
            <person name="Hu X."/>
            <person name="Fan W."/>
            <person name="Han B."/>
            <person name="Liu H."/>
            <person name="Zheng D."/>
            <person name="Li Q."/>
            <person name="Dong W."/>
            <person name="Yan J."/>
            <person name="Gao M."/>
            <person name="Berry C."/>
            <person name="Yuan Z."/>
        </authorList>
    </citation>
    <scope>NUCLEOTIDE SEQUENCE [LARGE SCALE GENOMIC DNA]</scope>
    <source>
        <strain evidence="8 9">C3-41</strain>
        <plasmid evidence="8 9">pBsph</plasmid>
    </source>
</reference>
<dbReference type="Gene3D" id="3.40.50.150">
    <property type="entry name" value="Vaccinia Virus protein VP39"/>
    <property type="match status" value="1"/>
</dbReference>
<evidence type="ECO:0000256" key="1">
    <source>
        <dbReference type="ARBA" id="ARBA00011975"/>
    </source>
</evidence>
<evidence type="ECO:0000256" key="3">
    <source>
        <dbReference type="ARBA" id="ARBA00022679"/>
    </source>
</evidence>
<dbReference type="PANTHER" id="PTHR10629:SF52">
    <property type="entry name" value="DNA (CYTOSINE-5)-METHYLTRANSFERASE 1"/>
    <property type="match status" value="1"/>
</dbReference>
<feature type="active site" evidence="6">
    <location>
        <position position="215"/>
    </location>
</feature>
<dbReference type="RefSeq" id="WP_012291666.1">
    <property type="nucleotide sequence ID" value="NC_010381.1"/>
</dbReference>
<dbReference type="InterPro" id="IPR029063">
    <property type="entry name" value="SAM-dependent_MTases_sf"/>
</dbReference>
<dbReference type="EMBL" id="CP000818">
    <property type="protein sequence ID" value="ACA42259.1"/>
    <property type="molecule type" value="Genomic_DNA"/>
</dbReference>
<dbReference type="SUPFAM" id="SSF53335">
    <property type="entry name" value="S-adenosyl-L-methionine-dependent methyltransferases"/>
    <property type="match status" value="1"/>
</dbReference>
<name>B1I0A0_LYSSC</name>
<dbReference type="PRINTS" id="PR00105">
    <property type="entry name" value="C5METTRFRASE"/>
</dbReference>
<dbReference type="NCBIfam" id="TIGR00675">
    <property type="entry name" value="dcm"/>
    <property type="match status" value="1"/>
</dbReference>
<dbReference type="PROSITE" id="PS51679">
    <property type="entry name" value="SAM_MT_C5"/>
    <property type="match status" value="1"/>
</dbReference>
<protein>
    <recommendedName>
        <fullName evidence="1">DNA (cytosine-5-)-methyltransferase</fullName>
        <ecNumber evidence="1">2.1.1.37</ecNumber>
    </recommendedName>
</protein>
<organism evidence="8 9">
    <name type="scientific">Lysinibacillus sphaericus (strain C3-41)</name>
    <dbReference type="NCBI Taxonomy" id="444177"/>
    <lineage>
        <taxon>Bacteria</taxon>
        <taxon>Bacillati</taxon>
        <taxon>Bacillota</taxon>
        <taxon>Bacilli</taxon>
        <taxon>Bacillales</taxon>
        <taxon>Bacillaceae</taxon>
        <taxon>Lysinibacillus</taxon>
    </lineage>
</organism>
<comment type="similarity">
    <text evidence="6 7">Belongs to the class I-like SAM-binding methyltransferase superfamily. C5-methyltransferase family.</text>
</comment>
<dbReference type="EnsemblBacteria" id="ACA42259">
    <property type="protein sequence ID" value="ACA42259"/>
    <property type="gene ID" value="Bsph_p029"/>
</dbReference>
<evidence type="ECO:0000256" key="2">
    <source>
        <dbReference type="ARBA" id="ARBA00022603"/>
    </source>
</evidence>
<gene>
    <name evidence="8" type="ordered locus">Bsph_p029</name>
</gene>
<dbReference type="Proteomes" id="UP000002164">
    <property type="component" value="Plasmid pBsph"/>
</dbReference>
<keyword evidence="5" id="KW-0680">Restriction system</keyword>
<evidence type="ECO:0000256" key="6">
    <source>
        <dbReference type="PROSITE-ProRule" id="PRU01016"/>
    </source>
</evidence>
<proteinExistence type="inferred from homology"/>
<dbReference type="GO" id="GO:0044027">
    <property type="term" value="P:negative regulation of gene expression via chromosomal CpG island methylation"/>
    <property type="evidence" value="ECO:0007669"/>
    <property type="project" value="TreeGrafter"/>
</dbReference>
<dbReference type="EC" id="2.1.1.37" evidence="1"/>
<dbReference type="REBASE" id="17292">
    <property type="entry name" value="M.LspCORF29P"/>
</dbReference>
<dbReference type="InterPro" id="IPR001525">
    <property type="entry name" value="C5_MeTfrase"/>
</dbReference>
<geneLocation type="plasmid" evidence="8 9">
    <name>pBsph</name>
</geneLocation>
<dbReference type="GO" id="GO:0032259">
    <property type="term" value="P:methylation"/>
    <property type="evidence" value="ECO:0007669"/>
    <property type="project" value="UniProtKB-KW"/>
</dbReference>
<keyword evidence="8" id="KW-0614">Plasmid</keyword>
<dbReference type="HOGENOM" id="CLU_006958_2_0_9"/>
<dbReference type="PANTHER" id="PTHR10629">
    <property type="entry name" value="CYTOSINE-SPECIFIC METHYLTRANSFERASE"/>
    <property type="match status" value="1"/>
</dbReference>
<dbReference type="Pfam" id="PF00145">
    <property type="entry name" value="DNA_methylase"/>
    <property type="match status" value="1"/>
</dbReference>
<dbReference type="Gene3D" id="3.90.120.10">
    <property type="entry name" value="DNA Methylase, subunit A, domain 2"/>
    <property type="match status" value="1"/>
</dbReference>
<dbReference type="KEGG" id="lsp:Bsph_p029"/>
<evidence type="ECO:0000313" key="8">
    <source>
        <dbReference type="EMBL" id="ACA42259.1"/>
    </source>
</evidence>
<evidence type="ECO:0000256" key="4">
    <source>
        <dbReference type="ARBA" id="ARBA00022691"/>
    </source>
</evidence>
<evidence type="ECO:0000256" key="5">
    <source>
        <dbReference type="ARBA" id="ARBA00022747"/>
    </source>
</evidence>
<evidence type="ECO:0000256" key="7">
    <source>
        <dbReference type="RuleBase" id="RU000416"/>
    </source>
</evidence>
<dbReference type="GO" id="GO:0009307">
    <property type="term" value="P:DNA restriction-modification system"/>
    <property type="evidence" value="ECO:0007669"/>
    <property type="project" value="UniProtKB-KW"/>
</dbReference>
<keyword evidence="3 6" id="KW-0808">Transferase</keyword>
<dbReference type="InterPro" id="IPR050390">
    <property type="entry name" value="C5-Methyltransferase"/>
</dbReference>
<keyword evidence="4 6" id="KW-0949">S-adenosyl-L-methionine</keyword>